<organism evidence="1 2">
    <name type="scientific">Microcoleus asticus IPMA8</name>
    <dbReference type="NCBI Taxonomy" id="2563858"/>
    <lineage>
        <taxon>Bacteria</taxon>
        <taxon>Bacillati</taxon>
        <taxon>Cyanobacteriota</taxon>
        <taxon>Cyanophyceae</taxon>
        <taxon>Oscillatoriophycideae</taxon>
        <taxon>Oscillatoriales</taxon>
        <taxon>Microcoleaceae</taxon>
        <taxon>Microcoleus</taxon>
        <taxon>Microcoleus asticus</taxon>
    </lineage>
</organism>
<gene>
    <name evidence="1" type="ORF">E5S67_03121</name>
</gene>
<keyword evidence="2" id="KW-1185">Reference proteome</keyword>
<proteinExistence type="predicted"/>
<evidence type="ECO:0000313" key="1">
    <source>
        <dbReference type="EMBL" id="NQE35390.1"/>
    </source>
</evidence>
<dbReference type="Proteomes" id="UP000702425">
    <property type="component" value="Unassembled WGS sequence"/>
</dbReference>
<dbReference type="EMBL" id="SRRZ01000054">
    <property type="protein sequence ID" value="NQE35390.1"/>
    <property type="molecule type" value="Genomic_DNA"/>
</dbReference>
<accession>A0ABX2D147</accession>
<name>A0ABX2D147_9CYAN</name>
<dbReference type="SUPFAM" id="SSF53756">
    <property type="entry name" value="UDP-Glycosyltransferase/glycogen phosphorylase"/>
    <property type="match status" value="1"/>
</dbReference>
<comment type="caution">
    <text evidence="1">The sequence shown here is derived from an EMBL/GenBank/DDBJ whole genome shotgun (WGS) entry which is preliminary data.</text>
</comment>
<dbReference type="RefSeq" id="WP_172188748.1">
    <property type="nucleotide sequence ID" value="NZ_CAWPPK010000268.1"/>
</dbReference>
<reference evidence="1 2" key="1">
    <citation type="journal article" date="2020" name="Sci. Rep.">
        <title>A novel cyanobacterial geosmin producer, revising GeoA distribution and dispersion patterns in Bacteria.</title>
        <authorList>
            <person name="Churro C."/>
            <person name="Semedo-Aguiar A.P."/>
            <person name="Silva A.D."/>
            <person name="Pereira-Leal J.B."/>
            <person name="Leite R.B."/>
        </authorList>
    </citation>
    <scope>NUCLEOTIDE SEQUENCE [LARGE SCALE GENOMIC DNA]</scope>
    <source>
        <strain evidence="1 2">IPMA8</strain>
    </source>
</reference>
<dbReference type="Gene3D" id="3.40.50.2000">
    <property type="entry name" value="Glycogen Phosphorylase B"/>
    <property type="match status" value="2"/>
</dbReference>
<protein>
    <submittedName>
        <fullName evidence="1">Uncharacterized protein</fullName>
    </submittedName>
</protein>
<sequence length="191" mass="21358">MTLPATVAKLWGAIGKADIVHSCVAGWPIPTGWLAAPIALIQGKFYVLVVESAPWRLAPGTTIKIKDRIIAYVSEIVNRWCVNNANLTIFRQSQYQQSLLTKRQERGHVIHASWIDEENIISEADVEEIWHKKLSPSTQKQKLLLVGRVESSKSVLVLLEEIKILEKKNIAVNLDILGDGTLLSECKRLSN</sequence>
<evidence type="ECO:0000313" key="2">
    <source>
        <dbReference type="Proteomes" id="UP000702425"/>
    </source>
</evidence>